<dbReference type="RefSeq" id="WP_218318799.1">
    <property type="nucleotide sequence ID" value="NZ_JAEEGC010000008.1"/>
</dbReference>
<evidence type="ECO:0000256" key="1">
    <source>
        <dbReference type="SAM" id="SignalP"/>
    </source>
</evidence>
<dbReference type="Proteomes" id="UP000694308">
    <property type="component" value="Unassembled WGS sequence"/>
</dbReference>
<dbReference type="EMBL" id="JAEEGC010000008">
    <property type="protein sequence ID" value="MBV7271760.1"/>
    <property type="molecule type" value="Genomic_DNA"/>
</dbReference>
<evidence type="ECO:0000313" key="3">
    <source>
        <dbReference type="Proteomes" id="UP000694308"/>
    </source>
</evidence>
<protein>
    <recommendedName>
        <fullName evidence="4">SbsA Ig-like domain-containing protein</fullName>
    </recommendedName>
</protein>
<accession>A0A949WPT4</accession>
<dbReference type="AlphaFoldDB" id="A0A949WPT4"/>
<organism evidence="2 3">
    <name type="scientific">Clostridium thailandense</name>
    <dbReference type="NCBI Taxonomy" id="2794346"/>
    <lineage>
        <taxon>Bacteria</taxon>
        <taxon>Bacillati</taxon>
        <taxon>Bacillota</taxon>
        <taxon>Clostridia</taxon>
        <taxon>Eubacteriales</taxon>
        <taxon>Clostridiaceae</taxon>
        <taxon>Clostridium</taxon>
    </lineage>
</organism>
<keyword evidence="3" id="KW-1185">Reference proteome</keyword>
<feature type="chain" id="PRO_5037130906" description="SbsA Ig-like domain-containing protein" evidence="1">
    <location>
        <begin position="26"/>
        <end position="218"/>
    </location>
</feature>
<comment type="caution">
    <text evidence="2">The sequence shown here is derived from an EMBL/GenBank/DDBJ whole genome shotgun (WGS) entry which is preliminary data.</text>
</comment>
<evidence type="ECO:0008006" key="4">
    <source>
        <dbReference type="Google" id="ProtNLM"/>
    </source>
</evidence>
<proteinExistence type="predicted"/>
<name>A0A949WPT4_9CLOT</name>
<sequence>MKKIKLLVMSCILGTSLLFSTNVFAFQITDNQLVPANKKWIIDFTDIIGYDYLTKQAVVVTDSKGIKTNISLQLGNDNKSIIVYPPSSGYTTGESYTLAIGTQAHSSKGTTMRQTRSLHFSIQTIVKIQITSTNLTITDAGTTGQATYRVLDQNGNDITSSIIANNLTFQSGVGTAKGSNGVLTITSPYVNLTTLKNIQVTILNSSNGVSASGILTVE</sequence>
<keyword evidence="1" id="KW-0732">Signal</keyword>
<gene>
    <name evidence="2" type="ORF">I6U48_02375</name>
</gene>
<feature type="signal peptide" evidence="1">
    <location>
        <begin position="1"/>
        <end position="25"/>
    </location>
</feature>
<evidence type="ECO:0000313" key="2">
    <source>
        <dbReference type="EMBL" id="MBV7271760.1"/>
    </source>
</evidence>
<reference evidence="2" key="1">
    <citation type="submission" date="2020-12" db="EMBL/GenBank/DDBJ databases">
        <title>Clostridium thailandense sp. nov., a novel acetogenic bacterium isolated from peat land soil in Thailand.</title>
        <authorList>
            <person name="Chaikitkaew S."/>
            <person name="Birkeland N.K."/>
        </authorList>
    </citation>
    <scope>NUCLEOTIDE SEQUENCE</scope>
    <source>
        <strain evidence="2">PL3</strain>
    </source>
</reference>